<name>A0A1H7HFF2_9FIRM</name>
<keyword evidence="1" id="KW-0812">Transmembrane</keyword>
<feature type="transmembrane region" description="Helical" evidence="1">
    <location>
        <begin position="313"/>
        <end position="331"/>
    </location>
</feature>
<protein>
    <submittedName>
        <fullName evidence="2">Uncharacterized protein</fullName>
    </submittedName>
</protein>
<feature type="transmembrane region" description="Helical" evidence="1">
    <location>
        <begin position="398"/>
        <end position="417"/>
    </location>
</feature>
<dbReference type="AlphaFoldDB" id="A0A1H7HFF2"/>
<dbReference type="PROSITE" id="PS51257">
    <property type="entry name" value="PROKAR_LIPOPROTEIN"/>
    <property type="match status" value="1"/>
</dbReference>
<feature type="transmembrane region" description="Helical" evidence="1">
    <location>
        <begin position="343"/>
        <end position="362"/>
    </location>
</feature>
<feature type="transmembrane region" description="Helical" evidence="1">
    <location>
        <begin position="179"/>
        <end position="196"/>
    </location>
</feature>
<evidence type="ECO:0000313" key="3">
    <source>
        <dbReference type="Proteomes" id="UP000182321"/>
    </source>
</evidence>
<feature type="transmembrane region" description="Helical" evidence="1">
    <location>
        <begin position="77"/>
        <end position="95"/>
    </location>
</feature>
<keyword evidence="3" id="KW-1185">Reference proteome</keyword>
<keyword evidence="1" id="KW-1133">Transmembrane helix</keyword>
<feature type="transmembrane region" description="Helical" evidence="1">
    <location>
        <begin position="100"/>
        <end position="118"/>
    </location>
</feature>
<feature type="transmembrane region" description="Helical" evidence="1">
    <location>
        <begin position="130"/>
        <end position="150"/>
    </location>
</feature>
<feature type="transmembrane region" description="Helical" evidence="1">
    <location>
        <begin position="237"/>
        <end position="259"/>
    </location>
</feature>
<evidence type="ECO:0000313" key="2">
    <source>
        <dbReference type="EMBL" id="SEK46965.1"/>
    </source>
</evidence>
<feature type="transmembrane region" description="Helical" evidence="1">
    <location>
        <begin position="203"/>
        <end position="222"/>
    </location>
</feature>
<organism evidence="2 3">
    <name type="scientific">Pseudobutyrivibrio ruminis</name>
    <dbReference type="NCBI Taxonomy" id="46206"/>
    <lineage>
        <taxon>Bacteria</taxon>
        <taxon>Bacillati</taxon>
        <taxon>Bacillota</taxon>
        <taxon>Clostridia</taxon>
        <taxon>Lachnospirales</taxon>
        <taxon>Lachnospiraceae</taxon>
        <taxon>Pseudobutyrivibrio</taxon>
    </lineage>
</organism>
<dbReference type="EMBL" id="FNZX01000005">
    <property type="protein sequence ID" value="SEK46965.1"/>
    <property type="molecule type" value="Genomic_DNA"/>
</dbReference>
<feature type="transmembrane region" description="Helical" evidence="1">
    <location>
        <begin position="21"/>
        <end position="40"/>
    </location>
</feature>
<dbReference type="Proteomes" id="UP000182321">
    <property type="component" value="Unassembled WGS sequence"/>
</dbReference>
<proteinExistence type="predicted"/>
<sequence>MKKVFSSLKNWTVNLSLKDKILAILCLIVLFACAVLTMTYGRTVVNSDMAIASLFADSFYKHHNFFSGTWSYANGDIWTLYPTVGILSILVHPFFGAGDVARTIVVVIQMILGAIALGTLSKKYFKDESWMLMVPLGTMYLFGIAVYVLYDGCYGDFIIWQPLVCMLFINAYRKYAEGKLFSVKLAVYMVILYILSVRGPRTLADFALPMIMTVVVMVYIRAAERKSVIWKTDLKDAIYWIFANAIPAVLGLITYNWLATWHNINNVKESLMVFSGSMSDVWNGLIKTVLYYFEVFGFQPDVSVSSMTGLRNFVSIVMCAIVCIIVPILQGRKILKETKTIQFIYFYAMLHNLVMLLCGVFFDFVIKYHMTSTVVLFVIVSARYIYAYWIKQENEVRGYAWIVLFVVASLIECVAMLSNVSGWKNRLEAQEKVSDVLEDHGLTKGYATFWNAYANQLYSDDKVRIGGITVEQNRLQEYWWLVDNSIYEPEETQSFIMLTDEELAGEYNYDTILYGYEQPVDEFVIEDALCYNDVRGEYRTNLNVYVYADDYAKYLVNGSNDGVVEPKEMFFNGMGTIDDSQVALTNGGLIFGPYSSLDKGEYIVSYNGGGLSNCEVEILSENNPGDYSYEVVSTSDTVITVKLTVTSRVEGIQYRISNNTDELAIVLNITVDRE</sequence>
<reference evidence="3" key="1">
    <citation type="submission" date="2016-10" db="EMBL/GenBank/DDBJ databases">
        <authorList>
            <person name="Varghese N."/>
        </authorList>
    </citation>
    <scope>NUCLEOTIDE SEQUENCE [LARGE SCALE GENOMIC DNA]</scope>
    <source>
        <strain evidence="3">ACV-9</strain>
    </source>
</reference>
<dbReference type="RefSeq" id="WP_074789834.1">
    <property type="nucleotide sequence ID" value="NZ_FNZX01000005.1"/>
</dbReference>
<gene>
    <name evidence="2" type="ORF">SAMN02910377_00975</name>
</gene>
<evidence type="ECO:0000256" key="1">
    <source>
        <dbReference type="SAM" id="Phobius"/>
    </source>
</evidence>
<keyword evidence="1" id="KW-0472">Membrane</keyword>
<accession>A0A1H7HFF2</accession>
<feature type="transmembrane region" description="Helical" evidence="1">
    <location>
        <begin position="368"/>
        <end position="386"/>
    </location>
</feature>